<proteinExistence type="predicted"/>
<reference evidence="2" key="1">
    <citation type="submission" date="2018-05" db="EMBL/GenBank/DDBJ databases">
        <title>Whole genome of Theropithecus gelada.</title>
        <authorList>
            <person name="Chiou K.L."/>
            <person name="Snyder-Mackler N."/>
        </authorList>
    </citation>
    <scope>NUCLEOTIDE SEQUENCE [LARGE SCALE GENOMIC DNA]</scope>
</reference>
<keyword evidence="3" id="KW-1185">Reference proteome</keyword>
<evidence type="ECO:0000313" key="2">
    <source>
        <dbReference type="Ensembl" id="ENSTGEP00000035010.1"/>
    </source>
</evidence>
<sequence length="96" mass="10683">MRKVGLEQLPFLCLLQNRLSKSIRIHTLFGVVLGSGDGVAREERSSSSFSWLSSGCSPPPLLTPSWETTELPQHYCDSHEPTAHNSSTLSHPDLWH</sequence>
<protein>
    <submittedName>
        <fullName evidence="2">Uncharacterized protein</fullName>
    </submittedName>
</protein>
<reference evidence="2" key="2">
    <citation type="submission" date="2025-08" db="UniProtKB">
        <authorList>
            <consortium name="Ensembl"/>
        </authorList>
    </citation>
    <scope>IDENTIFICATION</scope>
</reference>
<organism evidence="2 3">
    <name type="scientific">Theropithecus gelada</name>
    <name type="common">Gelada baboon</name>
    <dbReference type="NCBI Taxonomy" id="9565"/>
    <lineage>
        <taxon>Eukaryota</taxon>
        <taxon>Metazoa</taxon>
        <taxon>Chordata</taxon>
        <taxon>Craniata</taxon>
        <taxon>Vertebrata</taxon>
        <taxon>Euteleostomi</taxon>
        <taxon>Mammalia</taxon>
        <taxon>Eutheria</taxon>
        <taxon>Euarchontoglires</taxon>
        <taxon>Primates</taxon>
        <taxon>Haplorrhini</taxon>
        <taxon>Catarrhini</taxon>
        <taxon>Cercopithecidae</taxon>
        <taxon>Cercopithecinae</taxon>
        <taxon>Theropithecus</taxon>
    </lineage>
</organism>
<accession>A0A8D2G9I3</accession>
<dbReference type="AlphaFoldDB" id="A0A8D2G9I3"/>
<evidence type="ECO:0000313" key="3">
    <source>
        <dbReference type="Proteomes" id="UP000694411"/>
    </source>
</evidence>
<feature type="region of interest" description="Disordered" evidence="1">
    <location>
        <begin position="77"/>
        <end position="96"/>
    </location>
</feature>
<dbReference type="Proteomes" id="UP000694411">
    <property type="component" value="Chromosome 9"/>
</dbReference>
<dbReference type="Ensembl" id="ENSTGET00000041555.1">
    <property type="protein sequence ID" value="ENSTGEP00000035010.1"/>
    <property type="gene ID" value="ENSTGEG00000027904.1"/>
</dbReference>
<reference evidence="2" key="3">
    <citation type="submission" date="2025-09" db="UniProtKB">
        <authorList>
            <consortium name="Ensembl"/>
        </authorList>
    </citation>
    <scope>IDENTIFICATION</scope>
</reference>
<evidence type="ECO:0000256" key="1">
    <source>
        <dbReference type="SAM" id="MobiDB-lite"/>
    </source>
</evidence>
<name>A0A8D2G9I3_THEGE</name>